<dbReference type="Gene3D" id="2.40.37.10">
    <property type="entry name" value="Lyase, Ornithine Decarboxylase, Chain A, domain 1"/>
    <property type="match status" value="1"/>
</dbReference>
<dbReference type="RefSeq" id="WP_002697383.1">
    <property type="nucleotide sequence ID" value="NZ_AAWS01000014.1"/>
</dbReference>
<comment type="cofactor">
    <cofactor evidence="1 5 7 8">
        <name>pyridoxal 5'-phosphate</name>
        <dbReference type="ChEBI" id="CHEBI:597326"/>
    </cofactor>
</comment>
<keyword evidence="5 8" id="KW-0457">Lysine biosynthesis</keyword>
<dbReference type="EC" id="4.1.1.20" evidence="5 6"/>
<dbReference type="SUPFAM" id="SSF50621">
    <property type="entry name" value="Alanine racemase C-terminal domain-like"/>
    <property type="match status" value="1"/>
</dbReference>
<keyword evidence="3 5" id="KW-0663">Pyridoxal phosphate</keyword>
<dbReference type="OrthoDB" id="9802241at2"/>
<evidence type="ECO:0000259" key="10">
    <source>
        <dbReference type="Pfam" id="PF02784"/>
    </source>
</evidence>
<feature type="binding site" evidence="5">
    <location>
        <position position="366"/>
    </location>
    <ligand>
        <name>pyridoxal 5'-phosphate</name>
        <dbReference type="ChEBI" id="CHEBI:597326"/>
    </ligand>
</feature>
<dbReference type="InterPro" id="IPR000183">
    <property type="entry name" value="Orn/DAP/Arg_de-COase"/>
</dbReference>
<dbReference type="CDD" id="cd06828">
    <property type="entry name" value="PLPDE_III_DapDC"/>
    <property type="match status" value="1"/>
</dbReference>
<dbReference type="InterPro" id="IPR009006">
    <property type="entry name" value="Ala_racemase/Decarboxylase_C"/>
</dbReference>
<comment type="catalytic activity">
    <reaction evidence="5 8">
        <text>meso-2,6-diaminopimelate + H(+) = L-lysine + CO2</text>
        <dbReference type="Rhea" id="RHEA:15101"/>
        <dbReference type="ChEBI" id="CHEBI:15378"/>
        <dbReference type="ChEBI" id="CHEBI:16526"/>
        <dbReference type="ChEBI" id="CHEBI:32551"/>
        <dbReference type="ChEBI" id="CHEBI:57791"/>
        <dbReference type="EC" id="4.1.1.20"/>
    </reaction>
</comment>
<comment type="pathway">
    <text evidence="5 8">Amino-acid biosynthesis; L-lysine biosynthesis via DAP pathway; L-lysine from DL-2,6-diaminopimelate: step 1/1.</text>
</comment>
<dbReference type="PRINTS" id="PR01179">
    <property type="entry name" value="ODADCRBXLASE"/>
</dbReference>
<evidence type="ECO:0000313" key="12">
    <source>
        <dbReference type="Proteomes" id="UP000004095"/>
    </source>
</evidence>
<dbReference type="eggNOG" id="COG0019">
    <property type="taxonomic scope" value="Bacteria"/>
</dbReference>
<feature type="binding site" evidence="5">
    <location>
        <begin position="269"/>
        <end position="272"/>
    </location>
    <ligand>
        <name>pyridoxal 5'-phosphate</name>
        <dbReference type="ChEBI" id="CHEBI:597326"/>
    </ligand>
</feature>
<dbReference type="UniPathway" id="UPA00034">
    <property type="reaction ID" value="UER00027"/>
</dbReference>
<dbReference type="NCBIfam" id="TIGR01048">
    <property type="entry name" value="lysA"/>
    <property type="match status" value="1"/>
</dbReference>
<keyword evidence="5" id="KW-0028">Amino-acid biosynthesis</keyword>
<dbReference type="GO" id="GO:0008836">
    <property type="term" value="F:diaminopimelate decarboxylase activity"/>
    <property type="evidence" value="ECO:0007669"/>
    <property type="project" value="UniProtKB-UniRule"/>
</dbReference>
<sequence>MQRTENEYYIQRLRVTDIARQFGTPVYVYDADHILGQIARFREGFSTVNLQIKYACKALTNINIMKLMLSQGLGLDTVSLSEVRMGLAAGFVPQQIVFTPNCVGIEELIEAVELGVKINIENLSNLEKFAQRYGSQVPVCIRLNPHIATQQNADKVNWWHNQSKFGISMDQLAQVKAIETTYNLPINGIHIHSSSVIMTPEVFLQGAQTVFDIALGFQNLEFIDFGGGIKVDVGDGQEVIDVVELGQKLDPVFQQFCQKYGHTLELWFEPGRFLVGNSGTLLTECKVCKRNGGTDFVGVDSGFNHLIRPMMYDAYHQIVNVSNPQGTQKKYTVVGNVCEIDNLGKDRMLAEVREGDLIALKSAGAYGYSMASTYNSRFRPAEVLVLNGEAKLIRKRDTYEDLMRNQVDLPTVDFAKVITQ</sequence>
<evidence type="ECO:0000313" key="11">
    <source>
        <dbReference type="EMBL" id="EAY28672.1"/>
    </source>
</evidence>
<evidence type="ECO:0000256" key="2">
    <source>
        <dbReference type="ARBA" id="ARBA00022793"/>
    </source>
</evidence>
<accession>A1ZLB8</accession>
<comment type="similarity">
    <text evidence="5">Belongs to the Orn/Lys/Arg decarboxylase class-II family. LysA subfamily.</text>
</comment>
<dbReference type="InterPro" id="IPR022653">
    <property type="entry name" value="De-COase2_pyr-phos_BS"/>
</dbReference>
<dbReference type="PRINTS" id="PR01181">
    <property type="entry name" value="DAPDCRBXLASE"/>
</dbReference>
<evidence type="ECO:0000256" key="5">
    <source>
        <dbReference type="HAMAP-Rule" id="MF_02120"/>
    </source>
</evidence>
<dbReference type="Proteomes" id="UP000004095">
    <property type="component" value="Unassembled WGS sequence"/>
</dbReference>
<dbReference type="SUPFAM" id="SSF51419">
    <property type="entry name" value="PLP-binding barrel"/>
    <property type="match status" value="1"/>
</dbReference>
<dbReference type="EMBL" id="AAWS01000014">
    <property type="protein sequence ID" value="EAY28672.1"/>
    <property type="molecule type" value="Genomic_DNA"/>
</dbReference>
<evidence type="ECO:0000256" key="3">
    <source>
        <dbReference type="ARBA" id="ARBA00022898"/>
    </source>
</evidence>
<dbReference type="InterPro" id="IPR002986">
    <property type="entry name" value="DAP_deCOOHase_LysA"/>
</dbReference>
<evidence type="ECO:0000256" key="7">
    <source>
        <dbReference type="PIRSR" id="PIRSR600183-50"/>
    </source>
</evidence>
<dbReference type="PANTHER" id="PTHR43727">
    <property type="entry name" value="DIAMINOPIMELATE DECARBOXYLASE"/>
    <property type="match status" value="1"/>
</dbReference>
<dbReference type="InterPro" id="IPR029066">
    <property type="entry name" value="PLP-binding_barrel"/>
</dbReference>
<dbReference type="PANTHER" id="PTHR43727:SF2">
    <property type="entry name" value="GROUP IV DECARBOXYLASE"/>
    <property type="match status" value="1"/>
</dbReference>
<evidence type="ECO:0000256" key="1">
    <source>
        <dbReference type="ARBA" id="ARBA00001933"/>
    </source>
</evidence>
<dbReference type="HAMAP" id="MF_02120">
    <property type="entry name" value="LysA"/>
    <property type="match status" value="1"/>
</dbReference>
<dbReference type="Pfam" id="PF02784">
    <property type="entry name" value="Orn_Arg_deC_N"/>
    <property type="match status" value="1"/>
</dbReference>
<evidence type="ECO:0000256" key="8">
    <source>
        <dbReference type="RuleBase" id="RU003738"/>
    </source>
</evidence>
<evidence type="ECO:0000259" key="9">
    <source>
        <dbReference type="Pfam" id="PF00278"/>
    </source>
</evidence>
<feature type="active site" description="Proton donor" evidence="7">
    <location>
        <position position="338"/>
    </location>
</feature>
<feature type="domain" description="Orn/DAP/Arg decarboxylase 2 N-terminal" evidence="10">
    <location>
        <begin position="33"/>
        <end position="275"/>
    </location>
</feature>
<dbReference type="InterPro" id="IPR022643">
    <property type="entry name" value="De-COase2_C"/>
</dbReference>
<keyword evidence="2 5" id="KW-0210">Decarboxylase</keyword>
<feature type="binding site" evidence="5">
    <location>
        <position position="308"/>
    </location>
    <ligand>
        <name>substrate</name>
    </ligand>
</feature>
<proteinExistence type="inferred from homology"/>
<evidence type="ECO:0000256" key="6">
    <source>
        <dbReference type="NCBIfam" id="TIGR01048"/>
    </source>
</evidence>
<dbReference type="PROSITE" id="PS00878">
    <property type="entry name" value="ODR_DC_2_1"/>
    <property type="match status" value="1"/>
</dbReference>
<comment type="function">
    <text evidence="5">Specifically catalyzes the decarboxylation of meso-diaminopimelate (meso-DAP) to L-lysine.</text>
</comment>
<feature type="domain" description="Orn/DAP/Arg decarboxylase 2 C-terminal" evidence="9">
    <location>
        <begin position="27"/>
        <end position="364"/>
    </location>
</feature>
<feature type="binding site" evidence="5">
    <location>
        <position position="339"/>
    </location>
    <ligand>
        <name>substrate</name>
    </ligand>
</feature>
<dbReference type="InterPro" id="IPR022644">
    <property type="entry name" value="De-COase2_N"/>
</dbReference>
<dbReference type="AlphaFoldDB" id="A1ZLB8"/>
<reference evidence="11 12" key="1">
    <citation type="submission" date="2007-01" db="EMBL/GenBank/DDBJ databases">
        <authorList>
            <person name="Haygood M."/>
            <person name="Podell S."/>
            <person name="Anderson C."/>
            <person name="Hopkinson B."/>
            <person name="Roe K."/>
            <person name="Barbeau K."/>
            <person name="Gaasterland T."/>
            <person name="Ferriera S."/>
            <person name="Johnson J."/>
            <person name="Kravitz S."/>
            <person name="Beeson K."/>
            <person name="Sutton G."/>
            <person name="Rogers Y.-H."/>
            <person name="Friedman R."/>
            <person name="Frazier M."/>
            <person name="Venter J.C."/>
        </authorList>
    </citation>
    <scope>NUCLEOTIDE SEQUENCE [LARGE SCALE GENOMIC DNA]</scope>
    <source>
        <strain evidence="11 12">ATCC 23134</strain>
    </source>
</reference>
<dbReference type="GO" id="GO:0009089">
    <property type="term" value="P:lysine biosynthetic process via diaminopimelate"/>
    <property type="evidence" value="ECO:0007669"/>
    <property type="project" value="UniProtKB-UniRule"/>
</dbReference>
<dbReference type="Pfam" id="PF00278">
    <property type="entry name" value="Orn_DAP_Arg_deC"/>
    <property type="match status" value="1"/>
</dbReference>
<feature type="binding site" evidence="5">
    <location>
        <position position="228"/>
    </location>
    <ligand>
        <name>pyridoxal 5'-phosphate</name>
        <dbReference type="ChEBI" id="CHEBI:597326"/>
    </ligand>
</feature>
<feature type="binding site" evidence="5">
    <location>
        <position position="366"/>
    </location>
    <ligand>
        <name>substrate</name>
    </ligand>
</feature>
<comment type="subunit">
    <text evidence="5">Homodimer.</text>
</comment>
<gene>
    <name evidence="5" type="primary">lysA</name>
    <name evidence="11" type="ORF">M23134_07770</name>
</gene>
<feature type="modified residue" description="N6-(pyridoxal phosphate)lysine" evidence="5 7">
    <location>
        <position position="57"/>
    </location>
</feature>
<feature type="binding site" evidence="5">
    <location>
        <position position="272"/>
    </location>
    <ligand>
        <name>substrate</name>
    </ligand>
</feature>
<feature type="binding site" evidence="5">
    <location>
        <position position="312"/>
    </location>
    <ligand>
        <name>substrate</name>
    </ligand>
</feature>
<protein>
    <recommendedName>
        <fullName evidence="5 6">Diaminopimelate decarboxylase</fullName>
        <shortName evidence="5">DAP decarboxylase</shortName>
        <shortName evidence="5">DAPDC</shortName>
        <ecNumber evidence="5 6">4.1.1.20</ecNumber>
    </recommendedName>
</protein>
<keyword evidence="12" id="KW-1185">Reference proteome</keyword>
<name>A1ZLB8_MICM2</name>
<dbReference type="Gene3D" id="3.20.20.10">
    <property type="entry name" value="Alanine racemase"/>
    <property type="match status" value="1"/>
</dbReference>
<keyword evidence="4 5" id="KW-0456">Lyase</keyword>
<dbReference type="GO" id="GO:0030170">
    <property type="term" value="F:pyridoxal phosphate binding"/>
    <property type="evidence" value="ECO:0007669"/>
    <property type="project" value="UniProtKB-UniRule"/>
</dbReference>
<comment type="caution">
    <text evidence="11">The sequence shown here is derived from an EMBL/GenBank/DDBJ whole genome shotgun (WGS) entry which is preliminary data.</text>
</comment>
<evidence type="ECO:0000256" key="4">
    <source>
        <dbReference type="ARBA" id="ARBA00023239"/>
    </source>
</evidence>
<organism evidence="11 12">
    <name type="scientific">Microscilla marina ATCC 23134</name>
    <dbReference type="NCBI Taxonomy" id="313606"/>
    <lineage>
        <taxon>Bacteria</taxon>
        <taxon>Pseudomonadati</taxon>
        <taxon>Bacteroidota</taxon>
        <taxon>Cytophagia</taxon>
        <taxon>Cytophagales</taxon>
        <taxon>Microscillaceae</taxon>
        <taxon>Microscilla</taxon>
    </lineage>
</organism>